<keyword evidence="2" id="KW-1133">Transmembrane helix</keyword>
<dbReference type="OrthoDB" id="2717873at2"/>
<accession>W9GJ36</accession>
<feature type="transmembrane region" description="Helical" evidence="2">
    <location>
        <begin position="68"/>
        <end position="92"/>
    </location>
</feature>
<dbReference type="EMBL" id="AWQS01000179">
    <property type="protein sequence ID" value="EWT04833.1"/>
    <property type="molecule type" value="Genomic_DNA"/>
</dbReference>
<dbReference type="RefSeq" id="WP_051518707.1">
    <property type="nucleotide sequence ID" value="NZ_AWQS01000179.1"/>
</dbReference>
<gene>
    <name evidence="3" type="ORF">N864_09635</name>
</gene>
<proteinExistence type="predicted"/>
<dbReference type="Proteomes" id="UP000019494">
    <property type="component" value="Unassembled WGS sequence"/>
</dbReference>
<feature type="compositionally biased region" description="Basic residues" evidence="1">
    <location>
        <begin position="11"/>
        <end position="21"/>
    </location>
</feature>
<sequence length="359" mass="37059">MAFTTTANDHTHRRTAPPRRRRTHPIAGVLAALWAVLHVAIAILHLAGRGPTPWTPIEASVLGSLRPATAATALAVLALLALATLTATTVTARRTSAPAGVHRGAGAVLVAVGLVAALGFGDMRGLALMGYLPMVLLSLLGVGPVADLDPAVLASPMLSLSHTVGGLALVLTGVSVLSAGREGTGRATAAAPRRAAAALRVGRWAVGVAVTVPVGYATTRIAWAVGLPLGVRDAFLVELGSAKFAGLGLGLFALVGCLLTLGLVQRWGERFWRWVPRIGGRPVPVSMAVVPALFVATAVTSAGLGFWRSVVMGDLDRLPGEPADWAAWAPELLWPLWGLALGVAALAYRARREATAERP</sequence>
<feature type="transmembrane region" description="Helical" evidence="2">
    <location>
        <begin position="201"/>
        <end position="224"/>
    </location>
</feature>
<keyword evidence="2" id="KW-0472">Membrane</keyword>
<dbReference type="AlphaFoldDB" id="W9GJ36"/>
<feature type="transmembrane region" description="Helical" evidence="2">
    <location>
        <begin position="158"/>
        <end position="180"/>
    </location>
</feature>
<keyword evidence="2" id="KW-0812">Transmembrane</keyword>
<name>W9GJ36_9MICO</name>
<evidence type="ECO:0000313" key="3">
    <source>
        <dbReference type="EMBL" id="EWT04833.1"/>
    </source>
</evidence>
<protein>
    <submittedName>
        <fullName evidence="3">Uncharacterized protein</fullName>
    </submittedName>
</protein>
<evidence type="ECO:0000256" key="1">
    <source>
        <dbReference type="SAM" id="MobiDB-lite"/>
    </source>
</evidence>
<feature type="transmembrane region" description="Helical" evidence="2">
    <location>
        <begin position="244"/>
        <end position="264"/>
    </location>
</feature>
<organism evidence="3 4">
    <name type="scientific">Intrasporangium chromatireducens Q5-1</name>
    <dbReference type="NCBI Taxonomy" id="584657"/>
    <lineage>
        <taxon>Bacteria</taxon>
        <taxon>Bacillati</taxon>
        <taxon>Actinomycetota</taxon>
        <taxon>Actinomycetes</taxon>
        <taxon>Micrococcales</taxon>
        <taxon>Intrasporangiaceae</taxon>
        <taxon>Intrasporangium</taxon>
    </lineage>
</organism>
<feature type="transmembrane region" description="Helical" evidence="2">
    <location>
        <begin position="327"/>
        <end position="348"/>
    </location>
</feature>
<dbReference type="PATRIC" id="fig|584657.3.peg.3287"/>
<evidence type="ECO:0000313" key="4">
    <source>
        <dbReference type="Proteomes" id="UP000019494"/>
    </source>
</evidence>
<reference evidence="4" key="1">
    <citation type="submission" date="2013-08" db="EMBL/GenBank/DDBJ databases">
        <title>Intrasporangium oryzae NRRL B-24470.</title>
        <authorList>
            <person name="Liu H."/>
            <person name="Wang G."/>
        </authorList>
    </citation>
    <scope>NUCLEOTIDE SEQUENCE [LARGE SCALE GENOMIC DNA]</scope>
    <source>
        <strain evidence="4">Q5-1</strain>
    </source>
</reference>
<feature type="region of interest" description="Disordered" evidence="1">
    <location>
        <begin position="1"/>
        <end position="21"/>
    </location>
</feature>
<feature type="transmembrane region" description="Helical" evidence="2">
    <location>
        <begin position="285"/>
        <end position="307"/>
    </location>
</feature>
<feature type="transmembrane region" description="Helical" evidence="2">
    <location>
        <begin position="104"/>
        <end position="121"/>
    </location>
</feature>
<keyword evidence="4" id="KW-1185">Reference proteome</keyword>
<evidence type="ECO:0000256" key="2">
    <source>
        <dbReference type="SAM" id="Phobius"/>
    </source>
</evidence>
<feature type="transmembrane region" description="Helical" evidence="2">
    <location>
        <begin position="26"/>
        <end position="47"/>
    </location>
</feature>
<comment type="caution">
    <text evidence="3">The sequence shown here is derived from an EMBL/GenBank/DDBJ whole genome shotgun (WGS) entry which is preliminary data.</text>
</comment>